<dbReference type="Proteomes" id="UP001180020">
    <property type="component" value="Unassembled WGS sequence"/>
</dbReference>
<evidence type="ECO:0000313" key="4">
    <source>
        <dbReference type="Proteomes" id="UP001180020"/>
    </source>
</evidence>
<feature type="transmembrane region" description="Helical" evidence="2">
    <location>
        <begin position="428"/>
        <end position="448"/>
    </location>
</feature>
<sequence length="465" mass="50912">MKGNTDPPFAMVNENGNENDGSIAEPLGRRSVFFYGVGHMLNDITSACWFTYLLLFLTDIGLSPRDAAIVMLSGQVADGFATVFSGELIDRFGHFKIWHFGGTVLVAISFSSVFGGCLLCKILGIDSLTMQTIGYSIFAAIFNVGWAATQVSHMSMVNCMTSNSTSRVALASCRNAFTMVANLTLYAIALVVFSLDHAKTAVNIENQYRMIAYSAIFIGCCFVGIFLIGTKEPSLKRQSLCLNYTKISWAHWFKKLLYYQVALVYMLTRLVTNVSQALLAFYVINDLQMNQSSKALVPAIIYISSFFVSVILQEIKWTGWRLKIFFTAGAVLWIFSGAGIFILPSNLHNFMYLLSVTTGVANALMTVTGISMESILVGEDLDGCAFVYGSLSFLDKISCGIALYILESYQDSVTGCHDIRGCQSLTRYGSGLIPAVCAFLGALVTYTIDIHETSVKKTLAEPLLA</sequence>
<keyword evidence="2" id="KW-0812">Transmembrane</keyword>
<evidence type="ECO:0000313" key="3">
    <source>
        <dbReference type="EMBL" id="KAK1281951.1"/>
    </source>
</evidence>
<comment type="similarity">
    <text evidence="1">Belongs to the major facilitator superfamily.</text>
</comment>
<feature type="transmembrane region" description="Helical" evidence="2">
    <location>
        <begin position="176"/>
        <end position="198"/>
    </location>
</feature>
<evidence type="ECO:0000256" key="1">
    <source>
        <dbReference type="ARBA" id="ARBA00008335"/>
    </source>
</evidence>
<comment type="caution">
    <text evidence="3">The sequence shown here is derived from an EMBL/GenBank/DDBJ whole genome shotgun (WGS) entry which is preliminary data.</text>
</comment>
<keyword evidence="2" id="KW-1133">Transmembrane helix</keyword>
<dbReference type="Pfam" id="PF13347">
    <property type="entry name" value="MFS_2"/>
    <property type="match status" value="1"/>
</dbReference>
<dbReference type="GO" id="GO:0005886">
    <property type="term" value="C:plasma membrane"/>
    <property type="evidence" value="ECO:0007669"/>
    <property type="project" value="TreeGrafter"/>
</dbReference>
<keyword evidence="4" id="KW-1185">Reference proteome</keyword>
<dbReference type="EMBL" id="JAUJYO010000022">
    <property type="protein sequence ID" value="KAK1281951.1"/>
    <property type="molecule type" value="Genomic_DNA"/>
</dbReference>
<dbReference type="GO" id="GO:0015293">
    <property type="term" value="F:symporter activity"/>
    <property type="evidence" value="ECO:0007669"/>
    <property type="project" value="InterPro"/>
</dbReference>
<dbReference type="PANTHER" id="PTHR11328">
    <property type="entry name" value="MAJOR FACILITATOR SUPERFAMILY DOMAIN-CONTAINING PROTEIN"/>
    <property type="match status" value="1"/>
</dbReference>
<feature type="transmembrane region" description="Helical" evidence="2">
    <location>
        <begin position="97"/>
        <end position="120"/>
    </location>
</feature>
<feature type="transmembrane region" description="Helical" evidence="2">
    <location>
        <begin position="210"/>
        <end position="229"/>
    </location>
</feature>
<feature type="transmembrane region" description="Helical" evidence="2">
    <location>
        <begin position="295"/>
        <end position="312"/>
    </location>
</feature>
<feature type="transmembrane region" description="Helical" evidence="2">
    <location>
        <begin position="257"/>
        <end position="283"/>
    </location>
</feature>
<reference evidence="3" key="1">
    <citation type="journal article" date="2023" name="Nat. Commun.">
        <title>Diploid and tetraploid genomes of Acorus and the evolution of monocots.</title>
        <authorList>
            <person name="Ma L."/>
            <person name="Liu K.W."/>
            <person name="Li Z."/>
            <person name="Hsiao Y.Y."/>
            <person name="Qi Y."/>
            <person name="Fu T."/>
            <person name="Tang G.D."/>
            <person name="Zhang D."/>
            <person name="Sun W.H."/>
            <person name="Liu D.K."/>
            <person name="Li Y."/>
            <person name="Chen G.Z."/>
            <person name="Liu X.D."/>
            <person name="Liao X.Y."/>
            <person name="Jiang Y.T."/>
            <person name="Yu X."/>
            <person name="Hao Y."/>
            <person name="Huang J."/>
            <person name="Zhao X.W."/>
            <person name="Ke S."/>
            <person name="Chen Y.Y."/>
            <person name="Wu W.L."/>
            <person name="Hsu J.L."/>
            <person name="Lin Y.F."/>
            <person name="Huang M.D."/>
            <person name="Li C.Y."/>
            <person name="Huang L."/>
            <person name="Wang Z.W."/>
            <person name="Zhao X."/>
            <person name="Zhong W.Y."/>
            <person name="Peng D.H."/>
            <person name="Ahmad S."/>
            <person name="Lan S."/>
            <person name="Zhang J.S."/>
            <person name="Tsai W.C."/>
            <person name="Van de Peer Y."/>
            <person name="Liu Z.J."/>
        </authorList>
    </citation>
    <scope>NUCLEOTIDE SEQUENCE</scope>
    <source>
        <strain evidence="3">CP</strain>
    </source>
</reference>
<protein>
    <recommendedName>
        <fullName evidence="5">Major facilitator superfamily domain-containing protein 12-like</fullName>
    </recommendedName>
</protein>
<feature type="transmembrane region" description="Helical" evidence="2">
    <location>
        <begin position="132"/>
        <end position="156"/>
    </location>
</feature>
<evidence type="ECO:0000256" key="2">
    <source>
        <dbReference type="SAM" id="Phobius"/>
    </source>
</evidence>
<evidence type="ECO:0008006" key="5">
    <source>
        <dbReference type="Google" id="ProtNLM"/>
    </source>
</evidence>
<feature type="transmembrane region" description="Helical" evidence="2">
    <location>
        <begin position="350"/>
        <end position="372"/>
    </location>
</feature>
<keyword evidence="2" id="KW-0472">Membrane</keyword>
<dbReference type="FunFam" id="1.20.1250.20:FF:000267">
    <property type="entry name" value="AT3g60070/T2O9_50"/>
    <property type="match status" value="1"/>
</dbReference>
<dbReference type="InterPro" id="IPR036259">
    <property type="entry name" value="MFS_trans_sf"/>
</dbReference>
<gene>
    <name evidence="3" type="ORF">QJS10_CPB22g01207</name>
</gene>
<dbReference type="InterPro" id="IPR039672">
    <property type="entry name" value="MFS_2"/>
</dbReference>
<organism evidence="3 4">
    <name type="scientific">Acorus calamus</name>
    <name type="common">Sweet flag</name>
    <dbReference type="NCBI Taxonomy" id="4465"/>
    <lineage>
        <taxon>Eukaryota</taxon>
        <taxon>Viridiplantae</taxon>
        <taxon>Streptophyta</taxon>
        <taxon>Embryophyta</taxon>
        <taxon>Tracheophyta</taxon>
        <taxon>Spermatophyta</taxon>
        <taxon>Magnoliopsida</taxon>
        <taxon>Liliopsida</taxon>
        <taxon>Acoraceae</taxon>
        <taxon>Acorus</taxon>
    </lineage>
</organism>
<dbReference type="PANTHER" id="PTHR11328:SF28">
    <property type="entry name" value="MAJOR FACILITATOR SUPERFAMILY DOMAIN-CONTAINING PROTEIN 12"/>
    <property type="match status" value="1"/>
</dbReference>
<name>A0AAV9BZG1_ACOCL</name>
<reference evidence="3" key="2">
    <citation type="submission" date="2023-06" db="EMBL/GenBank/DDBJ databases">
        <authorList>
            <person name="Ma L."/>
            <person name="Liu K.-W."/>
            <person name="Li Z."/>
            <person name="Hsiao Y.-Y."/>
            <person name="Qi Y."/>
            <person name="Fu T."/>
            <person name="Tang G."/>
            <person name="Zhang D."/>
            <person name="Sun W.-H."/>
            <person name="Liu D.-K."/>
            <person name="Li Y."/>
            <person name="Chen G.-Z."/>
            <person name="Liu X.-D."/>
            <person name="Liao X.-Y."/>
            <person name="Jiang Y.-T."/>
            <person name="Yu X."/>
            <person name="Hao Y."/>
            <person name="Huang J."/>
            <person name="Zhao X.-W."/>
            <person name="Ke S."/>
            <person name="Chen Y.-Y."/>
            <person name="Wu W.-L."/>
            <person name="Hsu J.-L."/>
            <person name="Lin Y.-F."/>
            <person name="Huang M.-D."/>
            <person name="Li C.-Y."/>
            <person name="Huang L."/>
            <person name="Wang Z.-W."/>
            <person name="Zhao X."/>
            <person name="Zhong W.-Y."/>
            <person name="Peng D.-H."/>
            <person name="Ahmad S."/>
            <person name="Lan S."/>
            <person name="Zhang J.-S."/>
            <person name="Tsai W.-C."/>
            <person name="Van De Peer Y."/>
            <person name="Liu Z.-J."/>
        </authorList>
    </citation>
    <scope>NUCLEOTIDE SEQUENCE</scope>
    <source>
        <strain evidence="3">CP</strain>
        <tissue evidence="3">Leaves</tissue>
    </source>
</reference>
<dbReference type="GO" id="GO:0008643">
    <property type="term" value="P:carbohydrate transport"/>
    <property type="evidence" value="ECO:0007669"/>
    <property type="project" value="InterPro"/>
</dbReference>
<dbReference type="Gene3D" id="1.20.1250.20">
    <property type="entry name" value="MFS general substrate transporter like domains"/>
    <property type="match status" value="1"/>
</dbReference>
<dbReference type="SUPFAM" id="SSF103473">
    <property type="entry name" value="MFS general substrate transporter"/>
    <property type="match status" value="1"/>
</dbReference>
<accession>A0AAV9BZG1</accession>
<proteinExistence type="inferred from homology"/>
<dbReference type="AlphaFoldDB" id="A0AAV9BZG1"/>
<feature type="transmembrane region" description="Helical" evidence="2">
    <location>
        <begin position="324"/>
        <end position="343"/>
    </location>
</feature>